<dbReference type="SUPFAM" id="SSF56219">
    <property type="entry name" value="DNase I-like"/>
    <property type="match status" value="1"/>
</dbReference>
<evidence type="ECO:0000256" key="1">
    <source>
        <dbReference type="SAM" id="MobiDB-lite"/>
    </source>
</evidence>
<gene>
    <name evidence="3" type="primary">LOC112048895</name>
</gene>
<sequence length="544" mass="61440">MGQSPSSNWSKGSRRSFRSFARRSKLNKSSLSHTFSLPPSEEYPELMNVNMATEEQLMTLPGVSRQLAQEIVRHRQMIGRFKRVDDLALVSGIGAERLELLRPEICTNSKKQISRTSSCTYSLDSIRSSLENKLCSVNSSSVFQLQCVPGLNQELAANIVDYRNKKGPFKSLDDLIKVRGMDIVRLSSIKPHLNLELRKCESVQHLTNGHVNGWTDPSINDSLVSSEPKTPKSPHRKSLSMPTKFPITLPNGFATAPVTDILDLLSAYSHRPIVEEVFTYERDGVRCCRLASWNLHQLSVDKITNPGVREVICRTILEYKLTIIAIQDVLEAQALQMICDELNSPVLRRVREWQCNSYTWHYVYTGNLGFLYERSNKHITVESALLTDGRARRIFEELNVLRSERVRISPQAFLICDRPIMILNVQCAERLCEEDAARLREIANLALTSHLELAFFGEFVRWDNVRSLHNCESMLDEAVITQVDPNVTGQSVILCPGSLDKSNFNSHCGVIKSGLCHLAIPRGWSWGGPASPFCPIWAEFKVPD</sequence>
<dbReference type="AlphaFoldDB" id="A0A6J1NH10"/>
<dbReference type="InterPro" id="IPR010994">
    <property type="entry name" value="RuvA_2-like"/>
</dbReference>
<organism evidence="2 3">
    <name type="scientific">Bicyclus anynana</name>
    <name type="common">Squinting bush brown butterfly</name>
    <dbReference type="NCBI Taxonomy" id="110368"/>
    <lineage>
        <taxon>Eukaryota</taxon>
        <taxon>Metazoa</taxon>
        <taxon>Ecdysozoa</taxon>
        <taxon>Arthropoda</taxon>
        <taxon>Hexapoda</taxon>
        <taxon>Insecta</taxon>
        <taxon>Pterygota</taxon>
        <taxon>Neoptera</taxon>
        <taxon>Endopterygota</taxon>
        <taxon>Lepidoptera</taxon>
        <taxon>Glossata</taxon>
        <taxon>Ditrysia</taxon>
        <taxon>Papilionoidea</taxon>
        <taxon>Nymphalidae</taxon>
        <taxon>Satyrinae</taxon>
        <taxon>Satyrini</taxon>
        <taxon>Mycalesina</taxon>
        <taxon>Bicyclus</taxon>
    </lineage>
</organism>
<dbReference type="Gene3D" id="3.60.10.10">
    <property type="entry name" value="Endonuclease/exonuclease/phosphatase"/>
    <property type="match status" value="1"/>
</dbReference>
<feature type="compositionally biased region" description="Polar residues" evidence="1">
    <location>
        <begin position="217"/>
        <end position="228"/>
    </location>
</feature>
<name>A0A6J1NH10_BICAN</name>
<dbReference type="Proteomes" id="UP001652582">
    <property type="component" value="Chromosome 3"/>
</dbReference>
<dbReference type="Pfam" id="PF12836">
    <property type="entry name" value="HHH_3"/>
    <property type="match status" value="2"/>
</dbReference>
<dbReference type="Gene3D" id="1.10.150.320">
    <property type="entry name" value="Photosystem II 12 kDa extrinsic protein"/>
    <property type="match status" value="1"/>
</dbReference>
<dbReference type="GeneID" id="112048895"/>
<evidence type="ECO:0000313" key="2">
    <source>
        <dbReference type="Proteomes" id="UP001652582"/>
    </source>
</evidence>
<dbReference type="InterPro" id="IPR051675">
    <property type="entry name" value="Endo/Exo/Phosphatase_dom_1"/>
</dbReference>
<dbReference type="PANTHER" id="PTHR21180">
    <property type="entry name" value="ENDONUCLEASE/EXONUCLEASE/PHOSPHATASE FAMILY DOMAIN-CONTAINING PROTEIN 1"/>
    <property type="match status" value="1"/>
</dbReference>
<reference evidence="3" key="1">
    <citation type="submission" date="2025-08" db="UniProtKB">
        <authorList>
            <consortium name="RefSeq"/>
        </authorList>
    </citation>
    <scope>IDENTIFICATION</scope>
</reference>
<dbReference type="InterPro" id="IPR036691">
    <property type="entry name" value="Endo/exonu/phosph_ase_sf"/>
</dbReference>
<proteinExistence type="predicted"/>
<dbReference type="Gene3D" id="1.10.150.280">
    <property type="entry name" value="AF1531-like domain"/>
    <property type="match status" value="1"/>
</dbReference>
<evidence type="ECO:0000313" key="3">
    <source>
        <dbReference type="RefSeq" id="XP_023942366.1"/>
    </source>
</evidence>
<keyword evidence="3" id="KW-0540">Nuclease</keyword>
<accession>A0A6J1NH10</accession>
<keyword evidence="2" id="KW-1185">Reference proteome</keyword>
<dbReference type="OrthoDB" id="6237065at2759"/>
<dbReference type="PANTHER" id="PTHR21180:SF32">
    <property type="entry name" value="ENDONUCLEASE_EXONUCLEASE_PHOSPHATASE FAMILY DOMAIN-CONTAINING PROTEIN 1"/>
    <property type="match status" value="1"/>
</dbReference>
<dbReference type="SUPFAM" id="SSF47781">
    <property type="entry name" value="RuvA domain 2-like"/>
    <property type="match status" value="2"/>
</dbReference>
<feature type="region of interest" description="Disordered" evidence="1">
    <location>
        <begin position="217"/>
        <end position="241"/>
    </location>
</feature>
<keyword evidence="3" id="KW-0378">Hydrolase</keyword>
<protein>
    <submittedName>
        <fullName evidence="3">Endonuclease/exonuclease/phosphatase family domain-containing protein 1</fullName>
    </submittedName>
</protein>
<keyword evidence="3" id="KW-0255">Endonuclease</keyword>
<dbReference type="RefSeq" id="XP_023942366.1">
    <property type="nucleotide sequence ID" value="XM_024086598.2"/>
</dbReference>
<dbReference type="KEGG" id="bany:112048895"/>